<dbReference type="PANTHER" id="PTHR13439:SF0">
    <property type="entry name" value="TOPOISOMERASE I DAMAGE AFFECTED PROTEIN 4"/>
    <property type="match status" value="1"/>
</dbReference>
<evidence type="ECO:0000256" key="2">
    <source>
        <dbReference type="ARBA" id="ARBA00022692"/>
    </source>
</evidence>
<dbReference type="Proteomes" id="UP000001307">
    <property type="component" value="Unassembled WGS sequence"/>
</dbReference>
<evidence type="ECO:0000313" key="10">
    <source>
        <dbReference type="Proteomes" id="UP000001307"/>
    </source>
</evidence>
<organism evidence="8">
    <name type="scientific">Oikopleura dioica</name>
    <name type="common">Tunicate</name>
    <dbReference type="NCBI Taxonomy" id="34765"/>
    <lineage>
        <taxon>Eukaryota</taxon>
        <taxon>Metazoa</taxon>
        <taxon>Chordata</taxon>
        <taxon>Tunicata</taxon>
        <taxon>Appendicularia</taxon>
        <taxon>Copelata</taxon>
        <taxon>Oikopleuridae</taxon>
        <taxon>Oikopleura</taxon>
    </lineage>
</organism>
<reference evidence="8" key="1">
    <citation type="journal article" date="2010" name="Science">
        <title>Plasticity of animal genome architecture unmasked by rapid evolution of a pelagic tunicate.</title>
        <authorList>
            <person name="Denoeud F."/>
            <person name="Henriet S."/>
            <person name="Mungpakdee S."/>
            <person name="Aury J.M."/>
            <person name="Da Silva C."/>
            <person name="Brinkmann H."/>
            <person name="Mikhaleva J."/>
            <person name="Olsen L.C."/>
            <person name="Jubin C."/>
            <person name="Canestro C."/>
            <person name="Bouquet J.M."/>
            <person name="Danks G."/>
            <person name="Poulain J."/>
            <person name="Campsteijn C."/>
            <person name="Adamski M."/>
            <person name="Cross I."/>
            <person name="Yadetie F."/>
            <person name="Muffato M."/>
            <person name="Louis A."/>
            <person name="Butcher S."/>
            <person name="Tsagkogeorga G."/>
            <person name="Konrad A."/>
            <person name="Singh S."/>
            <person name="Jensen M.F."/>
            <person name="Cong E.H."/>
            <person name="Eikeseth-Otteraa H."/>
            <person name="Noel B."/>
            <person name="Anthouard V."/>
            <person name="Porcel B.M."/>
            <person name="Kachouri-Lafond R."/>
            <person name="Nishino A."/>
            <person name="Ugolini M."/>
            <person name="Chourrout P."/>
            <person name="Nishida H."/>
            <person name="Aasland R."/>
            <person name="Huzurbazar S."/>
            <person name="Westhof E."/>
            <person name="Delsuc F."/>
            <person name="Lehrach H."/>
            <person name="Reinhardt R."/>
            <person name="Weissenbach J."/>
            <person name="Roy S.W."/>
            <person name="Artiguenave F."/>
            <person name="Postlethwait J.H."/>
            <person name="Manak J.R."/>
            <person name="Thompson E.M."/>
            <person name="Jaillon O."/>
            <person name="Du Pasquier L."/>
            <person name="Boudinot P."/>
            <person name="Liberles D.A."/>
            <person name="Volff J.N."/>
            <person name="Philippe H."/>
            <person name="Lenhard B."/>
            <person name="Roest Crollius H."/>
            <person name="Wincker P."/>
            <person name="Chourrout D."/>
        </authorList>
    </citation>
    <scope>NUCLEOTIDE SEQUENCE [LARGE SCALE GENOMIC DNA]</scope>
</reference>
<evidence type="ECO:0000256" key="5">
    <source>
        <dbReference type="PROSITE-ProRule" id="PRU00205"/>
    </source>
</evidence>
<dbReference type="PANTHER" id="PTHR13439">
    <property type="entry name" value="CT120 PROTEIN"/>
    <property type="match status" value="1"/>
</dbReference>
<accession>E4WXK5</accession>
<evidence type="ECO:0000313" key="8">
    <source>
        <dbReference type="EMBL" id="CBY22097.1"/>
    </source>
</evidence>
<feature type="domain" description="TLC" evidence="7">
    <location>
        <begin position="72"/>
        <end position="273"/>
    </location>
</feature>
<evidence type="ECO:0000313" key="9">
    <source>
        <dbReference type="EMBL" id="CBY39515.1"/>
    </source>
</evidence>
<dbReference type="GO" id="GO:0016020">
    <property type="term" value="C:membrane"/>
    <property type="evidence" value="ECO:0007669"/>
    <property type="project" value="UniProtKB-SubCell"/>
</dbReference>
<gene>
    <name evidence="8" type="ORF">GSOID_T00011641001</name>
    <name evidence="9" type="ORF">GSOID_T00020086001</name>
</gene>
<keyword evidence="2 5" id="KW-0812">Transmembrane</keyword>
<evidence type="ECO:0000259" key="7">
    <source>
        <dbReference type="PROSITE" id="PS50922"/>
    </source>
</evidence>
<dbReference type="SMART" id="SM00724">
    <property type="entry name" value="TLC"/>
    <property type="match status" value="1"/>
</dbReference>
<dbReference type="AlphaFoldDB" id="E4WXK5"/>
<protein>
    <recommendedName>
        <fullName evidence="7">TLC domain-containing protein</fullName>
    </recommendedName>
</protein>
<evidence type="ECO:0000256" key="1">
    <source>
        <dbReference type="ARBA" id="ARBA00004141"/>
    </source>
</evidence>
<dbReference type="InParanoid" id="E4WXK5"/>
<feature type="transmembrane region" description="Helical" evidence="6">
    <location>
        <begin position="29"/>
        <end position="48"/>
    </location>
</feature>
<keyword evidence="3 6" id="KW-1133">Transmembrane helix</keyword>
<dbReference type="PROSITE" id="PS50922">
    <property type="entry name" value="TLC"/>
    <property type="match status" value="1"/>
</dbReference>
<dbReference type="InterPro" id="IPR050846">
    <property type="entry name" value="TLCD"/>
</dbReference>
<dbReference type="GO" id="GO:0055088">
    <property type="term" value="P:lipid homeostasis"/>
    <property type="evidence" value="ECO:0007669"/>
    <property type="project" value="TreeGrafter"/>
</dbReference>
<dbReference type="EMBL" id="FN655559">
    <property type="protein sequence ID" value="CBY39515.1"/>
    <property type="molecule type" value="Genomic_DNA"/>
</dbReference>
<dbReference type="Pfam" id="PF03798">
    <property type="entry name" value="TRAM_LAG1_CLN8"/>
    <property type="match status" value="1"/>
</dbReference>
<name>E4WXK5_OIKDI</name>
<evidence type="ECO:0000256" key="6">
    <source>
        <dbReference type="SAM" id="Phobius"/>
    </source>
</evidence>
<evidence type="ECO:0000256" key="4">
    <source>
        <dbReference type="ARBA" id="ARBA00023136"/>
    </source>
</evidence>
<dbReference type="InterPro" id="IPR006634">
    <property type="entry name" value="TLC-dom"/>
</dbReference>
<sequence length="322" mass="37951">MTGLSDDFRQLFGYTMGDPTISKLQSFGFSFWLCNTALWFVLFLSFTYKLQPWFLQKSESRLGKWYRRECTANQINCTSLTSSTLHAILTFFAGLYIVCFDPNVTWEFPDSTSNILKWTQSMSLGYFLADYIVLVHTRELGGTGPVLFHHTSATAAFLVSLWYNKMGWYSCFRLLSEFSTPFVNFRWILVSIGLKNTRRYKINGILMTASFFLCRICTCPIYWFYVWKVWNTEAFSSIPNVLYFFWIFGPLALDILNIFWFNKMFKGMLKALKKSDLTDEQASKITEERRRKRDQVKDFMKNRYANLKSIVLRRKALPKRNE</sequence>
<feature type="transmembrane region" description="Helical" evidence="6">
    <location>
        <begin position="243"/>
        <end position="261"/>
    </location>
</feature>
<evidence type="ECO:0000256" key="3">
    <source>
        <dbReference type="ARBA" id="ARBA00022989"/>
    </source>
</evidence>
<dbReference type="EMBL" id="FN653018">
    <property type="protein sequence ID" value="CBY22097.1"/>
    <property type="molecule type" value="Genomic_DNA"/>
</dbReference>
<keyword evidence="10" id="KW-1185">Reference proteome</keyword>
<feature type="transmembrane region" description="Helical" evidence="6">
    <location>
        <begin position="204"/>
        <end position="223"/>
    </location>
</feature>
<comment type="subcellular location">
    <subcellularLocation>
        <location evidence="1">Membrane</location>
        <topology evidence="1">Multi-pass membrane protein</topology>
    </subcellularLocation>
</comment>
<dbReference type="Proteomes" id="UP000011014">
    <property type="component" value="Unassembled WGS sequence"/>
</dbReference>
<proteinExistence type="predicted"/>
<keyword evidence="4 5" id="KW-0472">Membrane</keyword>
<dbReference type="OrthoDB" id="10266980at2759"/>
<dbReference type="GO" id="GO:0005783">
    <property type="term" value="C:endoplasmic reticulum"/>
    <property type="evidence" value="ECO:0007669"/>
    <property type="project" value="TreeGrafter"/>
</dbReference>